<dbReference type="KEGG" id="drt:Dret_2431"/>
<keyword evidence="3" id="KW-1185">Reference proteome</keyword>
<reference evidence="3" key="1">
    <citation type="submission" date="2009-09" db="EMBL/GenBank/DDBJ databases">
        <title>The complete chromosome of Desulfohalobium retbaense DSM 5692.</title>
        <authorList>
            <consortium name="US DOE Joint Genome Institute (JGI-PGF)"/>
            <person name="Lucas S."/>
            <person name="Copeland A."/>
            <person name="Lapidus A."/>
            <person name="Glavina del Rio T."/>
            <person name="Dalin E."/>
            <person name="Tice H."/>
            <person name="Bruce D."/>
            <person name="Goodwin L."/>
            <person name="Pitluck S."/>
            <person name="Kyrpides N."/>
            <person name="Mavromatis K."/>
            <person name="Ivanova N."/>
            <person name="Mikhailova N."/>
            <person name="Munk A.C."/>
            <person name="Brettin T."/>
            <person name="Detter J.C."/>
            <person name="Han C."/>
            <person name="Tapia R."/>
            <person name="Larimer F."/>
            <person name="Land M."/>
            <person name="Hauser L."/>
            <person name="Markowitz V."/>
            <person name="Cheng J.-F."/>
            <person name="Hugenholtz P."/>
            <person name="Woyke T."/>
            <person name="Wu D."/>
            <person name="Spring S."/>
            <person name="Klenk H.-P."/>
            <person name="Eisen J.A."/>
        </authorList>
    </citation>
    <scope>NUCLEOTIDE SEQUENCE [LARGE SCALE GENOMIC DNA]</scope>
    <source>
        <strain evidence="3">DSM 5692</strain>
    </source>
</reference>
<dbReference type="eggNOG" id="ENOG5031H6C">
    <property type="taxonomic scope" value="Bacteria"/>
</dbReference>
<gene>
    <name evidence="2" type="ordered locus">Dret_2431</name>
</gene>
<evidence type="ECO:0000313" key="2">
    <source>
        <dbReference type="EMBL" id="ACV69713.1"/>
    </source>
</evidence>
<dbReference type="HOGENOM" id="CLU_124350_0_0_7"/>
<evidence type="ECO:0000259" key="1">
    <source>
        <dbReference type="Pfam" id="PF13588"/>
    </source>
</evidence>
<dbReference type="RefSeq" id="WP_015752847.1">
    <property type="nucleotide sequence ID" value="NC_013223.1"/>
</dbReference>
<evidence type="ECO:0000313" key="3">
    <source>
        <dbReference type="Proteomes" id="UP000001052"/>
    </source>
</evidence>
<organism evidence="2 3">
    <name type="scientific">Desulfohalobium retbaense (strain ATCC 49708 / DSM 5692 / JCM 16813 / HR100)</name>
    <dbReference type="NCBI Taxonomy" id="485915"/>
    <lineage>
        <taxon>Bacteria</taxon>
        <taxon>Pseudomonadati</taxon>
        <taxon>Thermodesulfobacteriota</taxon>
        <taxon>Desulfovibrionia</taxon>
        <taxon>Desulfovibrionales</taxon>
        <taxon>Desulfohalobiaceae</taxon>
        <taxon>Desulfohalobium</taxon>
    </lineage>
</organism>
<dbReference type="AlphaFoldDB" id="C8X5L6"/>
<accession>C8X5L6</accession>
<dbReference type="Proteomes" id="UP000001052">
    <property type="component" value="Chromosome"/>
</dbReference>
<feature type="domain" description="Type I restriction enzyme R protein N-terminal" evidence="1">
    <location>
        <begin position="25"/>
        <end position="126"/>
    </location>
</feature>
<dbReference type="STRING" id="485915.Dret_2431"/>
<reference evidence="2 3" key="2">
    <citation type="journal article" date="2010" name="Stand. Genomic Sci.">
        <title>Complete genome sequence of Desulfohalobium retbaense type strain (HR(100)).</title>
        <authorList>
            <person name="Spring S."/>
            <person name="Nolan M."/>
            <person name="Lapidus A."/>
            <person name="Glavina Del Rio T."/>
            <person name="Copeland A."/>
            <person name="Tice H."/>
            <person name="Cheng J.F."/>
            <person name="Lucas S."/>
            <person name="Land M."/>
            <person name="Chen F."/>
            <person name="Bruce D."/>
            <person name="Goodwin L."/>
            <person name="Pitluck S."/>
            <person name="Ivanova N."/>
            <person name="Mavromatis K."/>
            <person name="Mikhailova N."/>
            <person name="Pati A."/>
            <person name="Chen A."/>
            <person name="Palaniappan K."/>
            <person name="Hauser L."/>
            <person name="Chang Y.J."/>
            <person name="Jeffries C.D."/>
            <person name="Munk C."/>
            <person name="Kiss H."/>
            <person name="Chain P."/>
            <person name="Han C."/>
            <person name="Brettin T."/>
            <person name="Detter J.C."/>
            <person name="Schuler E."/>
            <person name="Goker M."/>
            <person name="Rohde M."/>
            <person name="Bristow J."/>
            <person name="Eisen J.A."/>
            <person name="Markowitz V."/>
            <person name="Hugenholtz P."/>
            <person name="Kyrpides N.C."/>
            <person name="Klenk H.P."/>
        </authorList>
    </citation>
    <scope>NUCLEOTIDE SEQUENCE [LARGE SCALE GENOMIC DNA]</scope>
    <source>
        <strain evidence="2 3">DSM 5692</strain>
    </source>
</reference>
<protein>
    <recommendedName>
        <fullName evidence="1">Type I restriction enzyme R protein N-terminal domain-containing protein</fullName>
    </recommendedName>
</protein>
<sequence length="183" mass="19766">MHEISLGHTLTDYLSGQEIEATTYEDIRQAIVRMLVEDKGYPASNLQTKVRIAFVVDGQEFEHWVDTVVSDPSGAPLAVVAFCAGDVTSYVRETVAAARLLPQGPAPLALITDTQSAMCVCVGDGSVVYEGGYHALPHWQGLLDLLPSCPAVDLSEGKRAKEERLLYTFRSLTGCCSDACQTS</sequence>
<name>C8X5L6_DESRD</name>
<dbReference type="Pfam" id="PF13588">
    <property type="entry name" value="HSDR_N_2"/>
    <property type="match status" value="1"/>
</dbReference>
<dbReference type="InterPro" id="IPR029464">
    <property type="entry name" value="HSDR_N"/>
</dbReference>
<dbReference type="EMBL" id="CP001734">
    <property type="protein sequence ID" value="ACV69713.1"/>
    <property type="molecule type" value="Genomic_DNA"/>
</dbReference>
<proteinExistence type="predicted"/>